<dbReference type="PANTHER" id="PTHR40763:SF5">
    <property type="entry name" value="MEMBRANE PROTEIN"/>
    <property type="match status" value="1"/>
</dbReference>
<dbReference type="Proteomes" id="UP001501521">
    <property type="component" value="Unassembled WGS sequence"/>
</dbReference>
<keyword evidence="5" id="KW-1185">Reference proteome</keyword>
<sequence length="225" mass="24307">MSIEQNRLHELRCADQDRELVAQLLNNAYADGRLTFDEHADRIAKAYDAKTFGDLNPLTTDLVAPQPQPVVEPYSAPTPAPSPSPMPVPAQFAAPPAVPGIDAFTGGNAVLSTFRPGQLHTVASNVTINAWLGEARIDLVGAAFESRDTTINVGGLMGEINIRVPEGVAVDVSRLNMVMGESKVDGTVHHPDGIRVRLVGTFIMGEVKVLGPDTSRLRKYQRFTR</sequence>
<dbReference type="Pfam" id="PF08044">
    <property type="entry name" value="DUF1707"/>
    <property type="match status" value="1"/>
</dbReference>
<dbReference type="InterPro" id="IPR024425">
    <property type="entry name" value="LiaF-like_C"/>
</dbReference>
<name>A0ABP9FGG9_9ACTN</name>
<dbReference type="EMBL" id="BAABLV010000031">
    <property type="protein sequence ID" value="GAA4900882.1"/>
    <property type="molecule type" value="Genomic_DNA"/>
</dbReference>
<dbReference type="RefSeq" id="WP_345582280.1">
    <property type="nucleotide sequence ID" value="NZ_BAABLV010000031.1"/>
</dbReference>
<feature type="domain" description="DUF1707" evidence="2">
    <location>
        <begin position="11"/>
        <end position="62"/>
    </location>
</feature>
<dbReference type="Pfam" id="PF09922">
    <property type="entry name" value="LiaF-like_C"/>
    <property type="match status" value="1"/>
</dbReference>
<protein>
    <submittedName>
        <fullName evidence="4">DUF1707 domain-containing protein</fullName>
    </submittedName>
</protein>
<reference evidence="5" key="1">
    <citation type="journal article" date="2019" name="Int. J. Syst. Evol. Microbiol.">
        <title>The Global Catalogue of Microorganisms (GCM) 10K type strain sequencing project: providing services to taxonomists for standard genome sequencing and annotation.</title>
        <authorList>
            <consortium name="The Broad Institute Genomics Platform"/>
            <consortium name="The Broad Institute Genome Sequencing Center for Infectious Disease"/>
            <person name="Wu L."/>
            <person name="Ma J."/>
        </authorList>
    </citation>
    <scope>NUCLEOTIDE SEQUENCE [LARGE SCALE GENOMIC DNA]</scope>
    <source>
        <strain evidence="5">JCM 19125</strain>
    </source>
</reference>
<feature type="domain" description="Cell wall-active antibiotics response LiaF-like C-terminal" evidence="3">
    <location>
        <begin position="125"/>
        <end position="184"/>
    </location>
</feature>
<gene>
    <name evidence="4" type="ORF">GCM10025789_19340</name>
</gene>
<dbReference type="PANTHER" id="PTHR40763">
    <property type="entry name" value="MEMBRANE PROTEIN-RELATED"/>
    <property type="match status" value="1"/>
</dbReference>
<evidence type="ECO:0000313" key="5">
    <source>
        <dbReference type="Proteomes" id="UP001501521"/>
    </source>
</evidence>
<proteinExistence type="predicted"/>
<evidence type="ECO:0000259" key="2">
    <source>
        <dbReference type="Pfam" id="PF08044"/>
    </source>
</evidence>
<evidence type="ECO:0000256" key="1">
    <source>
        <dbReference type="SAM" id="MobiDB-lite"/>
    </source>
</evidence>
<feature type="region of interest" description="Disordered" evidence="1">
    <location>
        <begin position="67"/>
        <end position="91"/>
    </location>
</feature>
<evidence type="ECO:0000313" key="4">
    <source>
        <dbReference type="EMBL" id="GAA4900882.1"/>
    </source>
</evidence>
<feature type="compositionally biased region" description="Pro residues" evidence="1">
    <location>
        <begin position="67"/>
        <end position="88"/>
    </location>
</feature>
<dbReference type="InterPro" id="IPR012551">
    <property type="entry name" value="DUF1707_SHOCT-like"/>
</dbReference>
<organism evidence="4 5">
    <name type="scientific">Tessaracoccus lubricantis</name>
    <dbReference type="NCBI Taxonomy" id="545543"/>
    <lineage>
        <taxon>Bacteria</taxon>
        <taxon>Bacillati</taxon>
        <taxon>Actinomycetota</taxon>
        <taxon>Actinomycetes</taxon>
        <taxon>Propionibacteriales</taxon>
        <taxon>Propionibacteriaceae</taxon>
        <taxon>Tessaracoccus</taxon>
    </lineage>
</organism>
<evidence type="ECO:0000259" key="3">
    <source>
        <dbReference type="Pfam" id="PF09922"/>
    </source>
</evidence>
<accession>A0ABP9FGG9</accession>
<comment type="caution">
    <text evidence="4">The sequence shown here is derived from an EMBL/GenBank/DDBJ whole genome shotgun (WGS) entry which is preliminary data.</text>
</comment>